<feature type="domain" description="Bacterial Ig" evidence="2">
    <location>
        <begin position="585"/>
        <end position="660"/>
    </location>
</feature>
<feature type="domain" description="Bacterial Ig" evidence="3">
    <location>
        <begin position="1350"/>
        <end position="1427"/>
    </location>
</feature>
<dbReference type="Proteomes" id="UP000586951">
    <property type="component" value="Unassembled WGS sequence"/>
</dbReference>
<feature type="domain" description="Bacterial Ig" evidence="2">
    <location>
        <begin position="1002"/>
        <end position="1081"/>
    </location>
</feature>
<dbReference type="Pfam" id="PF20622">
    <property type="entry name" value="Big_15"/>
    <property type="match status" value="3"/>
</dbReference>
<feature type="domain" description="Bacterial Ig" evidence="2">
    <location>
        <begin position="664"/>
        <end position="743"/>
    </location>
</feature>
<evidence type="ECO:0008006" key="6">
    <source>
        <dbReference type="Google" id="ProtNLM"/>
    </source>
</evidence>
<keyword evidence="1" id="KW-0732">Signal</keyword>
<dbReference type="Gene3D" id="2.60.120.260">
    <property type="entry name" value="Galactose-binding domain-like"/>
    <property type="match status" value="1"/>
</dbReference>
<feature type="domain" description="Bacterial Ig" evidence="2">
    <location>
        <begin position="415"/>
        <end position="497"/>
    </location>
</feature>
<evidence type="ECO:0000259" key="3">
    <source>
        <dbReference type="Pfam" id="PF20622"/>
    </source>
</evidence>
<evidence type="ECO:0000313" key="4">
    <source>
        <dbReference type="EMBL" id="MBC1565627.1"/>
    </source>
</evidence>
<dbReference type="Gene3D" id="2.60.40.10">
    <property type="entry name" value="Immunoglobulins"/>
    <property type="match status" value="7"/>
</dbReference>
<feature type="domain" description="Bacterial Ig" evidence="2">
    <location>
        <begin position="748"/>
        <end position="823"/>
    </location>
</feature>
<dbReference type="Pfam" id="PF17936">
    <property type="entry name" value="Big_6"/>
    <property type="match status" value="7"/>
</dbReference>
<evidence type="ECO:0000259" key="2">
    <source>
        <dbReference type="Pfam" id="PF17936"/>
    </source>
</evidence>
<dbReference type="InterPro" id="IPR041498">
    <property type="entry name" value="Big_6"/>
</dbReference>
<name>A0A841ZZ63_9LIST</name>
<reference evidence="4 5" key="1">
    <citation type="submission" date="2020-03" db="EMBL/GenBank/DDBJ databases">
        <title>Soil Listeria distribution.</title>
        <authorList>
            <person name="Liao J."/>
            <person name="Wiedmann M."/>
        </authorList>
    </citation>
    <scope>NUCLEOTIDE SEQUENCE [LARGE SCALE GENOMIC DNA]</scope>
    <source>
        <strain evidence="4 5">FSL L7-1427</strain>
    </source>
</reference>
<organism evidence="4 5">
    <name type="scientific">Listeria booriae</name>
    <dbReference type="NCBI Taxonomy" id="1552123"/>
    <lineage>
        <taxon>Bacteria</taxon>
        <taxon>Bacillati</taxon>
        <taxon>Bacillota</taxon>
        <taxon>Bacilli</taxon>
        <taxon>Bacillales</taxon>
        <taxon>Listeriaceae</taxon>
        <taxon>Listeria</taxon>
    </lineage>
</organism>
<sequence>MSKNQTMKKVAMAVVAANVVASSLITAMPAKSMAAENENQGTSAGNKAETKLQSGLKSSGLGAVIQNTNLLKDPEFASLTQNQFEGWQTTAYTAGVSSKLYINGGKGEVIADDQTKYPSPLAQTSRVTTDGEPTLEMTSKYLGNISKVGVNQIVETVPGQTYKLKMKYRVSASEGTVSPAYVDIACDDDASRRLDQITNNNIGSWRQYEATFVAKAPLIAIQMTVNLRNASADVGHNVTAQFKNVSLINADQTPPPAPTVKDVLTTSTTVTGSTEANAKISVKANGKEIGTAQANGSGAYTVTIPKQAYNTQLQVTAADSAGNISDATTVNVKQAVSTPYIDLLTTKSTTASGVGDPGASIVFKANGINYSTTVNANGTWSVSIPRQSAYSLVEATATLMGSTAKASKLVLNDGPSTPVLDNVTNKSTSVTGKGDRGNTVTIKVTTNGSSVSYVGTVDDFGTFSVKIDPPEAGATVEAIAKDSDNDLSQKATKTVLDVIAPDAPSVNAVKDTDTIISGTGEANCDVAVKLPNGSIVNGRTNSQGAFNITIPKQAVGANIEVSLTDAAGNKGTATTVTVQADTLANPTVNRVSNQDTKVTGTGVAGATVNVQANNTTYTDTVKADGTYEVAVPKLAAGTNVSVEQTKSGVTSGSVTTIVQDDAVPSAPTVNAVKDTDTAVTGTATAGNLVSIKIGDANYSAVVAANGTYSITIPAQASGTKISVTAKNTANDKVSEATQVTVTDTTLGAPAIDGVNTASTNVTVTGEKGALISVRLPDGTVLTKVADNTGKAVISIPKQTAGAVLTATQTGANGKASAAASVTVVSSTLAAPTINDYYATAGYVTGKAPAGASKIALYIDNQLVRYGAIDSNGNYQIYAADNAKMNTAGTAFQVVAVDADGNMGTKANATVQAKIAAPSINEYYTTDVYAKGTATGASKVTLYVNGKAVRTAAVNADGNYSIYTGDQASLATASATFQISASNTAGVESTKTTGTVKSKLTAPVINKYVATDAYARGTASAGSKQVVLYVDGKAIRTAGVNADGTYAIYTGDQAKLATAGNTFQISSKDAAGNESPKATGTVVSVLAAPTIATYYTTDVYATGTTPAGATKVALYVDGKFVRYATVTDGKFSIYTGDQAKLATEGNSFQIASVDAKGTIGNMATATVQADNRAAYQLTATGFNMATDQNVSGTAGSGITRVKIFVNGDVKRQTSVADGAYAIYAKDVITSASDTVEIAGYDAQGFERNRVTVPVTSVAPATYNVTADQYNVFSGEYVTGTADAAVTKVKLVVNGVDARTTATANGAYSIYAQDKITSASDNVQIVALDKDNVARKTIPVQVVNDNPAAKVITPVDYTIGTDNITGTFGSDIKKVQLFVNGAFARQAAISGNSFTVYAADKVTSASQKVEMVGFDASGAEISRQAVNVK</sequence>
<evidence type="ECO:0000256" key="1">
    <source>
        <dbReference type="SAM" id="SignalP"/>
    </source>
</evidence>
<feature type="domain" description="Bacterial Ig" evidence="2">
    <location>
        <begin position="255"/>
        <end position="333"/>
    </location>
</feature>
<protein>
    <recommendedName>
        <fullName evidence="6">Bacterial Ig domain-containing protein</fullName>
    </recommendedName>
</protein>
<gene>
    <name evidence="4" type="ORF">HB907_09425</name>
</gene>
<proteinExistence type="predicted"/>
<accession>A0A841ZZ63</accession>
<evidence type="ECO:0000313" key="5">
    <source>
        <dbReference type="Proteomes" id="UP000586951"/>
    </source>
</evidence>
<dbReference type="RefSeq" id="WP_185417850.1">
    <property type="nucleotide sequence ID" value="NZ_JAARRU010000002.1"/>
</dbReference>
<dbReference type="InterPro" id="IPR046746">
    <property type="entry name" value="Big_15"/>
</dbReference>
<feature type="domain" description="Bacterial Ig" evidence="3">
    <location>
        <begin position="1262"/>
        <end position="1340"/>
    </location>
</feature>
<feature type="domain" description="Bacterial Ig" evidence="3">
    <location>
        <begin position="1176"/>
        <end position="1254"/>
    </location>
</feature>
<feature type="signal peptide" evidence="1">
    <location>
        <begin position="1"/>
        <end position="34"/>
    </location>
</feature>
<dbReference type="NCBIfam" id="NF033510">
    <property type="entry name" value="Ca_tandemer"/>
    <property type="match status" value="5"/>
</dbReference>
<comment type="caution">
    <text evidence="4">The sequence shown here is derived from an EMBL/GenBank/DDBJ whole genome shotgun (WGS) entry which is preliminary data.</text>
</comment>
<dbReference type="EMBL" id="JAARRU010000002">
    <property type="protein sequence ID" value="MBC1565627.1"/>
    <property type="molecule type" value="Genomic_DNA"/>
</dbReference>
<feature type="chain" id="PRO_5032609022" description="Bacterial Ig domain-containing protein" evidence="1">
    <location>
        <begin position="35"/>
        <end position="1427"/>
    </location>
</feature>
<dbReference type="InterPro" id="IPR013783">
    <property type="entry name" value="Ig-like_fold"/>
</dbReference>
<feature type="domain" description="Bacterial Ig" evidence="2">
    <location>
        <begin position="500"/>
        <end position="579"/>
    </location>
</feature>